<evidence type="ECO:0000256" key="1">
    <source>
        <dbReference type="ARBA" id="ARBA00004571"/>
    </source>
</evidence>
<proteinExistence type="predicted"/>
<evidence type="ECO:0000256" key="3">
    <source>
        <dbReference type="ARBA" id="ARBA00022452"/>
    </source>
</evidence>
<feature type="domain" description="TonB-dependent transporter Oar-like beta-barrel" evidence="8">
    <location>
        <begin position="240"/>
        <end position="309"/>
    </location>
</feature>
<dbReference type="GO" id="GO:0044718">
    <property type="term" value="P:siderophore transmembrane transport"/>
    <property type="evidence" value="ECO:0007669"/>
    <property type="project" value="TreeGrafter"/>
</dbReference>
<keyword evidence="5" id="KW-0472">Membrane</keyword>
<dbReference type="GO" id="GO:0009279">
    <property type="term" value="C:cell outer membrane"/>
    <property type="evidence" value="ECO:0007669"/>
    <property type="project" value="UniProtKB-SubCell"/>
</dbReference>
<protein>
    <submittedName>
        <fullName evidence="9">Carboxypeptidase family protein</fullName>
    </submittedName>
</protein>
<dbReference type="GO" id="GO:0015344">
    <property type="term" value="F:siderophore uptake transmembrane transporter activity"/>
    <property type="evidence" value="ECO:0007669"/>
    <property type="project" value="TreeGrafter"/>
</dbReference>
<keyword evidence="10" id="KW-1185">Reference proteome</keyword>
<dbReference type="PANTHER" id="PTHR30069:SF46">
    <property type="entry name" value="OAR PROTEIN"/>
    <property type="match status" value="1"/>
</dbReference>
<dbReference type="InterPro" id="IPR057601">
    <property type="entry name" value="Oar-like_b-barrel"/>
</dbReference>
<dbReference type="AlphaFoldDB" id="A0A4R7CYJ2"/>
<dbReference type="RefSeq" id="WP_133640476.1">
    <property type="nucleotide sequence ID" value="NZ_SNZV01000005.1"/>
</dbReference>
<keyword evidence="3" id="KW-1134">Transmembrane beta strand</keyword>
<keyword evidence="9" id="KW-0121">Carboxypeptidase</keyword>
<dbReference type="Proteomes" id="UP000294752">
    <property type="component" value="Unassembled WGS sequence"/>
</dbReference>
<evidence type="ECO:0000313" key="9">
    <source>
        <dbReference type="EMBL" id="TDS12962.1"/>
    </source>
</evidence>
<keyword evidence="7" id="KW-0732">Signal</keyword>
<gene>
    <name evidence="9" type="ORF">B0I21_10593</name>
</gene>
<sequence length="1084" mass="121339">MKRLNCFLLFAILIGVYTPTYAQITSSTLSGRIVDAEGQSLAGVTIEALNNGTGAKYTASSNADGRFTMANLNPGGPYTIQASFIGYKTDKVLNLNLGLGASTVNFVLTAESSMMEEVVVSRQNPSRSRGGHRINEKMIKEMPSINRSLQDFTRTTPQSANNSFLGTNFRYNNVTLDGAINNDAIGFSPSLGGQGNTSGQPGSSTRTNPVSMDAIQDIQVYLAPFDVKIGNFLGGSINAVTRSGSNDVSGSVYGFGRNAAITGRNRAGDNTKLPSSFYEYQTGFRLGFPIIKNKLFFFTNEEITRRQDPVILSAGSADMPILTEGQARQISDHFRTAYGLDAGTYGNYTTYSRSNKFFNRLDWIINDQHHLSIRNNTITSQATNLERDQQNFRFGGIDFQQVNNQNSTVAELKSRFNNALSNSFIIGYSSIHDYRRPLSDPAIAQIEIASNRGTIFLGTDREASIFDMRQKTFELTNNFTWIRGNHNFIFGTHNEFYNIGYGFVNAWNGRVSYGSIDEFLNNQPNRVRTNFNYANNSREHILANPPAEFRVNLYSLYVQDEIQIGDKLKLSPGLRFDMADMPNKQALSSKTSNAPTDPLYGTTFTYTRPNAIRNNFLGQVQVSPRLGFSFDMHGDQRLPLRGGTGVFTGRIPFAWLGYAYYNNGDSYGAFDRRYSYTRQNPALPAPDSDPIQDALTGNGAAGFVERQSVNVNDANGATQVDLIDNNFKMPQAWRSSLAFDYTTEDQWKFTIEGIYTKVIHDLQFKFINLKDNPIYMPYDTEQQQPIYQPVDGSRAINPLYTNAYLLTNTDKGYRYSLTGQVSKSFASGLDIFAAYTYGKSKDITNGIRNSMESNWQLNQALNPNDPALAYSNFDIRHRLVSTVNYRKDWGGNGRLISSFSLFFTAQSGLPYSLGFVNSVINGSAQNVSLVYIPNVGETANFFAQTEDGINQAAAFDAYIDGNNYLSRRRGQFTERNGARTPWNYQADFRFTQDFNIKREGKRPHTLTFTYDIINLTNLLHKNWGIQYFSPNTFNSTSSVGLRQVTAGTATTYPVYAFEQDNNVGYARDFFASRWQMQFGLRYSF</sequence>
<keyword evidence="6" id="KW-0998">Cell outer membrane</keyword>
<evidence type="ECO:0000256" key="7">
    <source>
        <dbReference type="SAM" id="SignalP"/>
    </source>
</evidence>
<accession>A0A4R7CYJ2</accession>
<feature type="chain" id="PRO_5020942018" evidence="7">
    <location>
        <begin position="23"/>
        <end position="1084"/>
    </location>
</feature>
<organism evidence="9 10">
    <name type="scientific">Sphingobacterium paludis</name>
    <dbReference type="NCBI Taxonomy" id="1476465"/>
    <lineage>
        <taxon>Bacteria</taxon>
        <taxon>Pseudomonadati</taxon>
        <taxon>Bacteroidota</taxon>
        <taxon>Sphingobacteriia</taxon>
        <taxon>Sphingobacteriales</taxon>
        <taxon>Sphingobacteriaceae</taxon>
        <taxon>Sphingobacterium</taxon>
    </lineage>
</organism>
<dbReference type="GO" id="GO:0004180">
    <property type="term" value="F:carboxypeptidase activity"/>
    <property type="evidence" value="ECO:0007669"/>
    <property type="project" value="UniProtKB-KW"/>
</dbReference>
<feature type="domain" description="TonB-dependent transporter Oar-like beta-barrel" evidence="8">
    <location>
        <begin position="347"/>
        <end position="1043"/>
    </location>
</feature>
<comment type="subcellular location">
    <subcellularLocation>
        <location evidence="1">Cell outer membrane</location>
        <topology evidence="1">Multi-pass membrane protein</topology>
    </subcellularLocation>
</comment>
<feature type="signal peptide" evidence="7">
    <location>
        <begin position="1"/>
        <end position="22"/>
    </location>
</feature>
<dbReference type="Gene3D" id="2.40.170.20">
    <property type="entry name" value="TonB-dependent receptor, beta-barrel domain"/>
    <property type="match status" value="1"/>
</dbReference>
<evidence type="ECO:0000256" key="5">
    <source>
        <dbReference type="ARBA" id="ARBA00023136"/>
    </source>
</evidence>
<reference evidence="9 10" key="1">
    <citation type="submission" date="2019-03" db="EMBL/GenBank/DDBJ databases">
        <title>Genomic Encyclopedia of Type Strains, Phase III (KMG-III): the genomes of soil and plant-associated and newly described type strains.</title>
        <authorList>
            <person name="Whitman W."/>
        </authorList>
    </citation>
    <scope>NUCLEOTIDE SEQUENCE [LARGE SCALE GENOMIC DNA]</scope>
    <source>
        <strain evidence="9 10">CGMCC 1.12801</strain>
    </source>
</reference>
<comment type="caution">
    <text evidence="9">The sequence shown here is derived from an EMBL/GenBank/DDBJ whole genome shotgun (WGS) entry which is preliminary data.</text>
</comment>
<dbReference type="SUPFAM" id="SSF56935">
    <property type="entry name" value="Porins"/>
    <property type="match status" value="1"/>
</dbReference>
<keyword evidence="9" id="KW-0378">Hydrolase</keyword>
<keyword evidence="9" id="KW-0645">Protease</keyword>
<evidence type="ECO:0000256" key="4">
    <source>
        <dbReference type="ARBA" id="ARBA00022692"/>
    </source>
</evidence>
<dbReference type="SUPFAM" id="SSF49464">
    <property type="entry name" value="Carboxypeptidase regulatory domain-like"/>
    <property type="match status" value="1"/>
</dbReference>
<name>A0A4R7CYJ2_9SPHI</name>
<dbReference type="Gene3D" id="2.60.40.1120">
    <property type="entry name" value="Carboxypeptidase-like, regulatory domain"/>
    <property type="match status" value="1"/>
</dbReference>
<dbReference type="Pfam" id="PF13620">
    <property type="entry name" value="CarboxypepD_reg"/>
    <property type="match status" value="1"/>
</dbReference>
<dbReference type="InterPro" id="IPR008969">
    <property type="entry name" value="CarboxyPept-like_regulatory"/>
</dbReference>
<keyword evidence="2" id="KW-0813">Transport</keyword>
<evidence type="ECO:0000313" key="10">
    <source>
        <dbReference type="Proteomes" id="UP000294752"/>
    </source>
</evidence>
<evidence type="ECO:0000256" key="6">
    <source>
        <dbReference type="ARBA" id="ARBA00023237"/>
    </source>
</evidence>
<dbReference type="EMBL" id="SNZV01000005">
    <property type="protein sequence ID" value="TDS12962.1"/>
    <property type="molecule type" value="Genomic_DNA"/>
</dbReference>
<dbReference type="Pfam" id="PF25183">
    <property type="entry name" value="OMP_b-brl_4"/>
    <property type="match status" value="2"/>
</dbReference>
<evidence type="ECO:0000259" key="8">
    <source>
        <dbReference type="Pfam" id="PF25183"/>
    </source>
</evidence>
<dbReference type="InterPro" id="IPR036942">
    <property type="entry name" value="Beta-barrel_TonB_sf"/>
</dbReference>
<dbReference type="InterPro" id="IPR039426">
    <property type="entry name" value="TonB-dep_rcpt-like"/>
</dbReference>
<evidence type="ECO:0000256" key="2">
    <source>
        <dbReference type="ARBA" id="ARBA00022448"/>
    </source>
</evidence>
<dbReference type="PANTHER" id="PTHR30069">
    <property type="entry name" value="TONB-DEPENDENT OUTER MEMBRANE RECEPTOR"/>
    <property type="match status" value="1"/>
</dbReference>
<dbReference type="OrthoDB" id="9768147at2"/>
<keyword evidence="4" id="KW-0812">Transmembrane</keyword>